<proteinExistence type="predicted"/>
<protein>
    <submittedName>
        <fullName evidence="2">Uncharacterized protein</fullName>
    </submittedName>
</protein>
<evidence type="ECO:0000256" key="1">
    <source>
        <dbReference type="SAM" id="MobiDB-lite"/>
    </source>
</evidence>
<evidence type="ECO:0000313" key="3">
    <source>
        <dbReference type="Proteomes" id="UP001066276"/>
    </source>
</evidence>
<accession>A0AAV7R5E5</accession>
<evidence type="ECO:0000313" key="2">
    <source>
        <dbReference type="EMBL" id="KAJ1146516.1"/>
    </source>
</evidence>
<feature type="compositionally biased region" description="Low complexity" evidence="1">
    <location>
        <begin position="91"/>
        <end position="102"/>
    </location>
</feature>
<organism evidence="2 3">
    <name type="scientific">Pleurodeles waltl</name>
    <name type="common">Iberian ribbed newt</name>
    <dbReference type="NCBI Taxonomy" id="8319"/>
    <lineage>
        <taxon>Eukaryota</taxon>
        <taxon>Metazoa</taxon>
        <taxon>Chordata</taxon>
        <taxon>Craniata</taxon>
        <taxon>Vertebrata</taxon>
        <taxon>Euteleostomi</taxon>
        <taxon>Amphibia</taxon>
        <taxon>Batrachia</taxon>
        <taxon>Caudata</taxon>
        <taxon>Salamandroidea</taxon>
        <taxon>Salamandridae</taxon>
        <taxon>Pleurodelinae</taxon>
        <taxon>Pleurodeles</taxon>
    </lineage>
</organism>
<dbReference type="Proteomes" id="UP001066276">
    <property type="component" value="Chromosome 6"/>
</dbReference>
<sequence>MAGERAPTTSRVYGRRAGTNNKQGVWQESGHRPQAGCMAGEREPTTSRAQGAWQASRHRLQAGCMAGERALTTSRVHGRRGGTDHKQGVWQSGSTQTETTSS</sequence>
<feature type="region of interest" description="Disordered" evidence="1">
    <location>
        <begin position="72"/>
        <end position="102"/>
    </location>
</feature>
<keyword evidence="3" id="KW-1185">Reference proteome</keyword>
<dbReference type="AlphaFoldDB" id="A0AAV7R5E5"/>
<feature type="region of interest" description="Disordered" evidence="1">
    <location>
        <begin position="1"/>
        <end position="57"/>
    </location>
</feature>
<name>A0AAV7R5E5_PLEWA</name>
<gene>
    <name evidence="2" type="ORF">NDU88_012785</name>
</gene>
<comment type="caution">
    <text evidence="2">The sequence shown here is derived from an EMBL/GenBank/DDBJ whole genome shotgun (WGS) entry which is preliminary data.</text>
</comment>
<reference evidence="2" key="1">
    <citation type="journal article" date="2022" name="bioRxiv">
        <title>Sequencing and chromosome-scale assembly of the giantPleurodeles waltlgenome.</title>
        <authorList>
            <person name="Brown T."/>
            <person name="Elewa A."/>
            <person name="Iarovenko S."/>
            <person name="Subramanian E."/>
            <person name="Araus A.J."/>
            <person name="Petzold A."/>
            <person name="Susuki M."/>
            <person name="Suzuki K.-i.T."/>
            <person name="Hayashi T."/>
            <person name="Toyoda A."/>
            <person name="Oliveira C."/>
            <person name="Osipova E."/>
            <person name="Leigh N.D."/>
            <person name="Simon A."/>
            <person name="Yun M.H."/>
        </authorList>
    </citation>
    <scope>NUCLEOTIDE SEQUENCE</scope>
    <source>
        <strain evidence="2">20211129_DDA</strain>
        <tissue evidence="2">Liver</tissue>
    </source>
</reference>
<dbReference type="EMBL" id="JANPWB010000010">
    <property type="protein sequence ID" value="KAJ1146516.1"/>
    <property type="molecule type" value="Genomic_DNA"/>
</dbReference>